<dbReference type="AlphaFoldDB" id="A0A0K1PGF3"/>
<dbReference type="Proteomes" id="UP000055590">
    <property type="component" value="Chromosome"/>
</dbReference>
<evidence type="ECO:0000313" key="1">
    <source>
        <dbReference type="EMBL" id="AKU92618.1"/>
    </source>
</evidence>
<sequence>MLLSGVPCGHLVLGLHADPAAKCVGLLSHGSWTRARGRRRAREDVAGPRAEGR</sequence>
<accession>A0A0K1PGF3</accession>
<organism evidence="1 2">
    <name type="scientific">Vulgatibacter incomptus</name>
    <dbReference type="NCBI Taxonomy" id="1391653"/>
    <lineage>
        <taxon>Bacteria</taxon>
        <taxon>Pseudomonadati</taxon>
        <taxon>Myxococcota</taxon>
        <taxon>Myxococcia</taxon>
        <taxon>Myxococcales</taxon>
        <taxon>Cystobacterineae</taxon>
        <taxon>Vulgatibacteraceae</taxon>
        <taxon>Vulgatibacter</taxon>
    </lineage>
</organism>
<gene>
    <name evidence="1" type="ORF">AKJ08_3005</name>
</gene>
<proteinExistence type="predicted"/>
<keyword evidence="2" id="KW-1185">Reference proteome</keyword>
<dbReference type="KEGG" id="vin:AKJ08_3005"/>
<evidence type="ECO:0000313" key="2">
    <source>
        <dbReference type="Proteomes" id="UP000055590"/>
    </source>
</evidence>
<dbReference type="EMBL" id="CP012332">
    <property type="protein sequence ID" value="AKU92618.1"/>
    <property type="molecule type" value="Genomic_DNA"/>
</dbReference>
<name>A0A0K1PGF3_9BACT</name>
<protein>
    <submittedName>
        <fullName evidence="1">Uncharacterized protein</fullName>
    </submittedName>
</protein>
<reference evidence="1 2" key="1">
    <citation type="submission" date="2015-08" db="EMBL/GenBank/DDBJ databases">
        <authorList>
            <person name="Babu N.S."/>
            <person name="Beckwith C.J."/>
            <person name="Beseler K.G."/>
            <person name="Brison A."/>
            <person name="Carone J.V."/>
            <person name="Caskin T.P."/>
            <person name="Diamond M."/>
            <person name="Durham M.E."/>
            <person name="Foxe J.M."/>
            <person name="Go M."/>
            <person name="Henderson B.A."/>
            <person name="Jones I.B."/>
            <person name="McGettigan J.A."/>
            <person name="Micheletti S.J."/>
            <person name="Nasrallah M.E."/>
            <person name="Ortiz D."/>
            <person name="Piller C.R."/>
            <person name="Privatt S.R."/>
            <person name="Schneider S.L."/>
            <person name="Sharp S."/>
            <person name="Smith T.C."/>
            <person name="Stanton J.D."/>
            <person name="Ullery H.E."/>
            <person name="Wilson R.J."/>
            <person name="Serrano M.G."/>
            <person name="Buck G."/>
            <person name="Lee V."/>
            <person name="Wang Y."/>
            <person name="Carvalho R."/>
            <person name="Voegtly L."/>
            <person name="Shi R."/>
            <person name="Duckworth R."/>
            <person name="Johnson A."/>
            <person name="Loviza R."/>
            <person name="Walstead R."/>
            <person name="Shah Z."/>
            <person name="Kiflezghi M."/>
            <person name="Wade K."/>
            <person name="Ball S.L."/>
            <person name="Bradley K.W."/>
            <person name="Asai D.J."/>
            <person name="Bowman C.A."/>
            <person name="Russell D.A."/>
            <person name="Pope W.H."/>
            <person name="Jacobs-Sera D."/>
            <person name="Hendrix R.W."/>
            <person name="Hatfull G.F."/>
        </authorList>
    </citation>
    <scope>NUCLEOTIDE SEQUENCE [LARGE SCALE GENOMIC DNA]</scope>
    <source>
        <strain evidence="1 2">DSM 27710</strain>
    </source>
</reference>